<dbReference type="Gene3D" id="1.25.40.10">
    <property type="entry name" value="Tetratricopeptide repeat domain"/>
    <property type="match status" value="3"/>
</dbReference>
<evidence type="ECO:0000256" key="13">
    <source>
        <dbReference type="PROSITE-ProRule" id="PRU00339"/>
    </source>
</evidence>
<comment type="similarity">
    <text evidence="4">Belongs to the TMTC family.</text>
</comment>
<keyword evidence="9 13" id="KW-0802">TPR repeat</keyword>
<comment type="subcellular location">
    <subcellularLocation>
        <location evidence="2">Endoplasmic reticulum</location>
    </subcellularLocation>
    <subcellularLocation>
        <location evidence="1">Membrane</location>
        <topology evidence="1">Multi-pass membrane protein</topology>
    </subcellularLocation>
</comment>
<evidence type="ECO:0000256" key="8">
    <source>
        <dbReference type="ARBA" id="ARBA00022737"/>
    </source>
</evidence>
<dbReference type="GO" id="GO:0004169">
    <property type="term" value="F:dolichyl-phosphate-mannose-protein mannosyltransferase activity"/>
    <property type="evidence" value="ECO:0007669"/>
    <property type="project" value="UniProtKB-EC"/>
</dbReference>
<evidence type="ECO:0000313" key="17">
    <source>
        <dbReference type="Proteomes" id="UP001174909"/>
    </source>
</evidence>
<evidence type="ECO:0000256" key="9">
    <source>
        <dbReference type="ARBA" id="ARBA00022803"/>
    </source>
</evidence>
<dbReference type="EC" id="2.4.1.109" evidence="5"/>
<organism evidence="16 17">
    <name type="scientific">Geodia barretti</name>
    <name type="common">Barrett's horny sponge</name>
    <dbReference type="NCBI Taxonomy" id="519541"/>
    <lineage>
        <taxon>Eukaryota</taxon>
        <taxon>Metazoa</taxon>
        <taxon>Porifera</taxon>
        <taxon>Demospongiae</taxon>
        <taxon>Heteroscleromorpha</taxon>
        <taxon>Tetractinellida</taxon>
        <taxon>Astrophorina</taxon>
        <taxon>Geodiidae</taxon>
        <taxon>Geodia</taxon>
    </lineage>
</organism>
<keyword evidence="8" id="KW-0677">Repeat</keyword>
<feature type="repeat" description="TPR" evidence="13">
    <location>
        <begin position="560"/>
        <end position="593"/>
    </location>
</feature>
<keyword evidence="10" id="KW-0256">Endoplasmic reticulum</keyword>
<dbReference type="InterPro" id="IPR052346">
    <property type="entry name" value="O-mannosyl-transferase_TMTC"/>
</dbReference>
<evidence type="ECO:0000256" key="12">
    <source>
        <dbReference type="ARBA" id="ARBA00023136"/>
    </source>
</evidence>
<dbReference type="Proteomes" id="UP001174909">
    <property type="component" value="Unassembled WGS sequence"/>
</dbReference>
<feature type="transmembrane region" description="Helical" evidence="14">
    <location>
        <begin position="392"/>
        <end position="417"/>
    </location>
</feature>
<keyword evidence="7 14" id="KW-0812">Transmembrane</keyword>
<dbReference type="SMART" id="SM00028">
    <property type="entry name" value="TPR"/>
    <property type="match status" value="7"/>
</dbReference>
<evidence type="ECO:0000256" key="5">
    <source>
        <dbReference type="ARBA" id="ARBA00012839"/>
    </source>
</evidence>
<evidence type="ECO:0000313" key="16">
    <source>
        <dbReference type="EMBL" id="CAI8035649.1"/>
    </source>
</evidence>
<feature type="transmembrane region" description="Helical" evidence="14">
    <location>
        <begin position="451"/>
        <end position="469"/>
    </location>
</feature>
<feature type="domain" description="DUF1736" evidence="15">
    <location>
        <begin position="303"/>
        <end position="374"/>
    </location>
</feature>
<dbReference type="InterPro" id="IPR013618">
    <property type="entry name" value="TMTC_DUF1736"/>
</dbReference>
<dbReference type="EMBL" id="CASHTH010002813">
    <property type="protein sequence ID" value="CAI8035649.1"/>
    <property type="molecule type" value="Genomic_DNA"/>
</dbReference>
<evidence type="ECO:0000256" key="7">
    <source>
        <dbReference type="ARBA" id="ARBA00022692"/>
    </source>
</evidence>
<evidence type="ECO:0000256" key="2">
    <source>
        <dbReference type="ARBA" id="ARBA00004240"/>
    </source>
</evidence>
<sequence>MGEGKGSREESELVPGLLRHWLIGRVLVAGLALGCYANSCWGDFVFDDSEAVINNQDVDPGATSLADVFSHDFWGTNISSRTSHKSYRPLTVLSFRLSFWLGGGRNPFHFHLANVLLHPLVCLLLLEVLNNWFCQLKTSSKPVSRVDWRAPICSSEALVATLLFAVHPIHTESVSGVVGRAELASALFFFSSILAYPSPTSQGGRAVEILRLLLTLVLAGSAMLFKEQGITALGVCTVSDVLFRAKKLQKESGGQAKCRSLPWSYWRQWCDGGSGRKLCLRSAVLCVGGAGLVWGRFAVMTTGAPQFKPIDNPASFSDSWTTKILSYNYLYSLNWWLLYHPWWLCFDWSMGCVPLVQSATDLRVAAVAVFWAGLGALAFRGLSRFHTGDGRLVILSLSLVVLPFLPASNLFFTVGFVVAERVLYLSTAGHCLLVAIGAAYIGAFSSLTKRVVQVFLVYLTVFLALRSVHRSSQWLNEESLFISGLHVCPLNAKVHYNVGKVLTDAGLDEQGEVVYKEAIRLYPEYDQALNNLGNLVKESNRLTEAEMYLERALKHNNEFPAAWMNLGIVQAALNKTQAAEESYRKAISHRRKYPDAYYNMGNLYIDMELASEAISAFSKAISLDHYHVNAWTNLGLLYQDLNMYKEAETVTREAMSIMPHKPCFYFSLGVLLGRLQRLEEGEEYLVKAVEMRPHIAKYHVNLGVIYHLQKRYKQAESCYLTALQLEPGMPSAEDNLRKLHSTLSKLSKEP</sequence>
<evidence type="ECO:0000256" key="10">
    <source>
        <dbReference type="ARBA" id="ARBA00022824"/>
    </source>
</evidence>
<dbReference type="AlphaFoldDB" id="A0AA35WWP9"/>
<name>A0AA35WWP9_GEOBA</name>
<dbReference type="GO" id="GO:0030968">
    <property type="term" value="P:endoplasmic reticulum unfolded protein response"/>
    <property type="evidence" value="ECO:0007669"/>
    <property type="project" value="TreeGrafter"/>
</dbReference>
<keyword evidence="17" id="KW-1185">Reference proteome</keyword>
<dbReference type="Pfam" id="PF08409">
    <property type="entry name" value="TMTC_DUF1736"/>
    <property type="match status" value="1"/>
</dbReference>
<accession>A0AA35WWP9</accession>
<reference evidence="16" key="1">
    <citation type="submission" date="2023-03" db="EMBL/GenBank/DDBJ databases">
        <authorList>
            <person name="Steffen K."/>
            <person name="Cardenas P."/>
        </authorList>
    </citation>
    <scope>NUCLEOTIDE SEQUENCE</scope>
</reference>
<dbReference type="SUPFAM" id="SSF48452">
    <property type="entry name" value="TPR-like"/>
    <property type="match status" value="1"/>
</dbReference>
<dbReference type="PANTHER" id="PTHR44227:SF3">
    <property type="entry name" value="PROTEIN O-MANNOSYL-TRANSFERASE TMTC4"/>
    <property type="match status" value="1"/>
</dbReference>
<dbReference type="InterPro" id="IPR011990">
    <property type="entry name" value="TPR-like_helical_dom_sf"/>
</dbReference>
<comment type="caution">
    <text evidence="16">The sequence shown here is derived from an EMBL/GenBank/DDBJ whole genome shotgun (WGS) entry which is preliminary data.</text>
</comment>
<dbReference type="Pfam" id="PF13181">
    <property type="entry name" value="TPR_8"/>
    <property type="match status" value="2"/>
</dbReference>
<feature type="transmembrane region" description="Helical" evidence="14">
    <location>
        <begin position="362"/>
        <end position="380"/>
    </location>
</feature>
<feature type="transmembrane region" description="Helical" evidence="14">
    <location>
        <begin position="423"/>
        <end position="444"/>
    </location>
</feature>
<dbReference type="PANTHER" id="PTHR44227">
    <property type="match status" value="1"/>
</dbReference>
<evidence type="ECO:0000256" key="4">
    <source>
        <dbReference type="ARBA" id="ARBA00007882"/>
    </source>
</evidence>
<feature type="repeat" description="TPR" evidence="13">
    <location>
        <begin position="696"/>
        <end position="729"/>
    </location>
</feature>
<keyword evidence="6" id="KW-0808">Transferase</keyword>
<dbReference type="GO" id="GO:0005783">
    <property type="term" value="C:endoplasmic reticulum"/>
    <property type="evidence" value="ECO:0007669"/>
    <property type="project" value="UniProtKB-SubCell"/>
</dbReference>
<comment type="pathway">
    <text evidence="3">Protein modification; protein glycosylation.</text>
</comment>
<evidence type="ECO:0000256" key="14">
    <source>
        <dbReference type="SAM" id="Phobius"/>
    </source>
</evidence>
<protein>
    <recommendedName>
        <fullName evidence="5">dolichyl-phosphate-mannose--protein mannosyltransferase</fullName>
        <ecNumber evidence="5">2.4.1.109</ecNumber>
    </recommendedName>
</protein>
<evidence type="ECO:0000256" key="1">
    <source>
        <dbReference type="ARBA" id="ARBA00004141"/>
    </source>
</evidence>
<dbReference type="GO" id="GO:0016020">
    <property type="term" value="C:membrane"/>
    <property type="evidence" value="ECO:0007669"/>
    <property type="project" value="UniProtKB-SubCell"/>
</dbReference>
<feature type="repeat" description="TPR" evidence="13">
    <location>
        <begin position="594"/>
        <end position="627"/>
    </location>
</feature>
<dbReference type="InterPro" id="IPR019734">
    <property type="entry name" value="TPR_rpt"/>
</dbReference>
<evidence type="ECO:0000256" key="6">
    <source>
        <dbReference type="ARBA" id="ARBA00022679"/>
    </source>
</evidence>
<feature type="repeat" description="TPR" evidence="13">
    <location>
        <begin position="628"/>
        <end position="661"/>
    </location>
</feature>
<dbReference type="Pfam" id="PF13432">
    <property type="entry name" value="TPR_16"/>
    <property type="match status" value="1"/>
</dbReference>
<keyword evidence="12 14" id="KW-0472">Membrane</keyword>
<proteinExistence type="inferred from homology"/>
<gene>
    <name evidence="16" type="ORF">GBAR_LOCUS19971</name>
</gene>
<evidence type="ECO:0000259" key="15">
    <source>
        <dbReference type="Pfam" id="PF08409"/>
    </source>
</evidence>
<evidence type="ECO:0000256" key="11">
    <source>
        <dbReference type="ARBA" id="ARBA00022989"/>
    </source>
</evidence>
<evidence type="ECO:0000256" key="3">
    <source>
        <dbReference type="ARBA" id="ARBA00004922"/>
    </source>
</evidence>
<keyword evidence="11 14" id="KW-1133">Transmembrane helix</keyword>
<dbReference type="PROSITE" id="PS50005">
    <property type="entry name" value="TPR"/>
    <property type="match status" value="4"/>
</dbReference>
<dbReference type="Pfam" id="PF00515">
    <property type="entry name" value="TPR_1"/>
    <property type="match status" value="1"/>
</dbReference>